<dbReference type="AlphaFoldDB" id="A0A383AQ30"/>
<reference evidence="1" key="1">
    <citation type="submission" date="2018-05" db="EMBL/GenBank/DDBJ databases">
        <authorList>
            <person name="Lanie J.A."/>
            <person name="Ng W.-L."/>
            <person name="Kazmierczak K.M."/>
            <person name="Andrzejewski T.M."/>
            <person name="Davidsen T.M."/>
            <person name="Wayne K.J."/>
            <person name="Tettelin H."/>
            <person name="Glass J.I."/>
            <person name="Rusch D."/>
            <person name="Podicherti R."/>
            <person name="Tsui H.-C.T."/>
            <person name="Winkler M.E."/>
        </authorList>
    </citation>
    <scope>NUCLEOTIDE SEQUENCE</scope>
</reference>
<name>A0A383AQ30_9ZZZZ</name>
<protein>
    <recommendedName>
        <fullName evidence="2">Major facilitator superfamily (MFS) profile domain-containing protein</fullName>
    </recommendedName>
</protein>
<evidence type="ECO:0000313" key="1">
    <source>
        <dbReference type="EMBL" id="SVE09723.1"/>
    </source>
</evidence>
<feature type="non-terminal residue" evidence="1">
    <location>
        <position position="68"/>
    </location>
</feature>
<feature type="non-terminal residue" evidence="1">
    <location>
        <position position="1"/>
    </location>
</feature>
<sequence length="68" mass="7246">LSKLTSNKLTLSACCVTHGMHDGLSSSVYVLLPILAQHFSLGFSQIGLIRAVYTGAMWLLEIPAGILS</sequence>
<proteinExistence type="predicted"/>
<dbReference type="EMBL" id="UINC01193895">
    <property type="protein sequence ID" value="SVE09723.1"/>
    <property type="molecule type" value="Genomic_DNA"/>
</dbReference>
<dbReference type="SUPFAM" id="SSF103473">
    <property type="entry name" value="MFS general substrate transporter"/>
    <property type="match status" value="1"/>
</dbReference>
<dbReference type="InterPro" id="IPR036259">
    <property type="entry name" value="MFS_trans_sf"/>
</dbReference>
<organism evidence="1">
    <name type="scientific">marine metagenome</name>
    <dbReference type="NCBI Taxonomy" id="408172"/>
    <lineage>
        <taxon>unclassified sequences</taxon>
        <taxon>metagenomes</taxon>
        <taxon>ecological metagenomes</taxon>
    </lineage>
</organism>
<accession>A0A383AQ30</accession>
<gene>
    <name evidence="1" type="ORF">METZ01_LOCUS462577</name>
</gene>
<evidence type="ECO:0008006" key="2">
    <source>
        <dbReference type="Google" id="ProtNLM"/>
    </source>
</evidence>